<evidence type="ECO:0000313" key="3">
    <source>
        <dbReference type="Proteomes" id="UP000054562"/>
    </source>
</evidence>
<dbReference type="EMBL" id="GG665040">
    <property type="protein sequence ID" value="KNG75257.1"/>
    <property type="molecule type" value="Genomic_DNA"/>
</dbReference>
<evidence type="ECO:0000313" key="2">
    <source>
        <dbReference type="EMBL" id="KNG75257.1"/>
    </source>
</evidence>
<feature type="compositionally biased region" description="Basic residues" evidence="1">
    <location>
        <begin position="254"/>
        <end position="273"/>
    </location>
</feature>
<dbReference type="InterPro" id="IPR014729">
    <property type="entry name" value="Rossmann-like_a/b/a_fold"/>
</dbReference>
<sequence>MSKYIWHENGFLIFEDYNFVTYTRRQGNHKYERKNKECLNHFNNGKEGIYKNVLFMENYHLSIDRNNEAYYIFKEKKFFQKIQKNINSLMLYLHKLKEKKKIRNIYLFIKFISSKCILKMSTYYYIKYIIENIYEYKLDELVRVVLPIYNIHKLYSYIYYENYCFKNYYKNILSKNDIKELKKDSCPFILLNHKNAHIVLPYLFMYQMNVLKEEKCKNFKKHNLSNNMKYSLNDHYIFNPSNLDVLHSKLKNIDKKKKKKKEKRKKKKKKKKLIMNNSTSQKHKIDQVKNSKKKKRNFKHIKIEKYKIKQTFNKSLNKSNIGLFAGTFDKIHLGHILLLFYSIFLTKNFFYIGLYNNKNICNKKYSDEIDDLKLRIFSITDILFLIKNVYQIHFIFQNFEHINPFIKIKNAHNILYDIITKEKCQFISEIKKDKYYQYQNHNYDDCRINIKSLHKKGTKGTTKDNVTNMDRMNRKKNNHIYKIKFDDRNNKEKKKQFISLIKNKINTIYQNICVNQKIIKCIRRNLHFYINNQNKHKAKNKNSKIIVLKRIHDPISFAQDIYDLYSLTISKDSEINGYKLVNERRRIYAELKIQKYTKHISKNKNFIHICTKDPSYDNKKNFFFNNTYDNINKDKNISYLYKEKTTLNIFDTINLRNGEKCSSTCVRKENYLLKQ</sequence>
<dbReference type="InterPro" id="IPR051364">
    <property type="entry name" value="Cytokinesis/Rho-signaling"/>
</dbReference>
<feature type="non-terminal residue" evidence="2">
    <location>
        <position position="675"/>
    </location>
</feature>
<evidence type="ECO:0000256" key="1">
    <source>
        <dbReference type="SAM" id="MobiDB-lite"/>
    </source>
</evidence>
<dbReference type="Gene3D" id="3.40.50.620">
    <property type="entry name" value="HUPs"/>
    <property type="match status" value="1"/>
</dbReference>
<feature type="region of interest" description="Disordered" evidence="1">
    <location>
        <begin position="254"/>
        <end position="294"/>
    </location>
</feature>
<dbReference type="PANTHER" id="PTHR21538">
    <property type="entry name" value="ANILLIN/RHOTEKIN RTKN"/>
    <property type="match status" value="1"/>
</dbReference>
<dbReference type="Proteomes" id="UP000054562">
    <property type="component" value="Unassembled WGS sequence"/>
</dbReference>
<reference evidence="3" key="1">
    <citation type="submission" date="2015-07" db="EMBL/GenBank/DDBJ databases">
        <title>Annotation of Plasmodium falciparum IGH-CR14.</title>
        <authorList>
            <consortium name="The Broad Institute Genome Sequencing Platform"/>
            <person name="Volkman S.K."/>
            <person name="Neafsey D.E."/>
            <person name="Dash A.P."/>
            <person name="Chitnis C.E."/>
            <person name="Hartl D.L."/>
            <person name="Young S.K."/>
            <person name="Zeng Q."/>
            <person name="Koehrsen M."/>
            <person name="Alvarado L."/>
            <person name="Berlin A."/>
            <person name="Borenstein D."/>
            <person name="Chapman S.B."/>
            <person name="Chen Z."/>
            <person name="Engels R."/>
            <person name="Freedman E."/>
            <person name="Gellesch M."/>
            <person name="Goldberg J."/>
            <person name="Griggs A."/>
            <person name="Gujja S."/>
            <person name="Heilman E.R."/>
            <person name="Heiman D.I."/>
            <person name="Howarth C."/>
            <person name="Jen D."/>
            <person name="Larson L."/>
            <person name="Mehta T."/>
            <person name="Neiman D."/>
            <person name="Park D."/>
            <person name="Pearson M."/>
            <person name="Roberts A."/>
            <person name="Saif S."/>
            <person name="Shea T."/>
            <person name="Shenoy N."/>
            <person name="Sisk P."/>
            <person name="Stolte C."/>
            <person name="Sykes S."/>
            <person name="Walk T."/>
            <person name="White J."/>
            <person name="Yandava C."/>
            <person name="Haas B."/>
            <person name="Henn M.R."/>
            <person name="Nusbaum C."/>
            <person name="Birren B."/>
        </authorList>
    </citation>
    <scope>NUCLEOTIDE SEQUENCE [LARGE SCALE GENOMIC DNA]</scope>
    <source>
        <strain evidence="3">IGH-CR14</strain>
    </source>
</reference>
<name>A0A0L1I6Y2_PLAFA</name>
<dbReference type="AlphaFoldDB" id="A0A0L1I6Y2"/>
<accession>A0A0L1I6Y2</accession>
<dbReference type="PANTHER" id="PTHR21538:SF24">
    <property type="entry name" value="PH DOMAIN-CONTAINING PROTEIN"/>
    <property type="match status" value="1"/>
</dbReference>
<reference evidence="3" key="2">
    <citation type="submission" date="2015-07" db="EMBL/GenBank/DDBJ databases">
        <title>The genome sequence of Plasmodium falciparum IGH-CR14.</title>
        <authorList>
            <consortium name="The Broad Institute Genome Sequencing Platform"/>
            <person name="Volkman S.K."/>
            <person name="Neafsey D.E."/>
            <person name="Dash A.P."/>
            <person name="Chitnis C.E."/>
            <person name="Hartl D.L."/>
            <person name="Young S.K."/>
            <person name="Kodira C.D."/>
            <person name="Zeng Q."/>
            <person name="Koehrsen M."/>
            <person name="Godfrey P."/>
            <person name="Alvarado L."/>
            <person name="Berlin A."/>
            <person name="Borenstein D."/>
            <person name="Chen Z."/>
            <person name="Engels R."/>
            <person name="Freedman E."/>
            <person name="Gellesch M."/>
            <person name="Goldberg J."/>
            <person name="Griggs A."/>
            <person name="Gujja S."/>
            <person name="Heiman D."/>
            <person name="Hepburn T."/>
            <person name="Howarth C."/>
            <person name="Jen D."/>
            <person name="Larson L."/>
            <person name="Lewis B."/>
            <person name="Mehta T."/>
            <person name="Park D."/>
            <person name="Pearson M."/>
            <person name="Roberts A."/>
            <person name="Saif S."/>
            <person name="Shea T."/>
            <person name="Shenoy N."/>
            <person name="Sisk P."/>
            <person name="Stolte C."/>
            <person name="Sykes S."/>
            <person name="Walk T."/>
            <person name="White J."/>
            <person name="Yandava C."/>
            <person name="Wirth D.F."/>
            <person name="Nusbaum C."/>
            <person name="Birren B."/>
        </authorList>
    </citation>
    <scope>NUCLEOTIDE SEQUENCE [LARGE SCALE GENOMIC DNA]</scope>
    <source>
        <strain evidence="3">IGH-CR14</strain>
    </source>
</reference>
<evidence type="ECO:0008006" key="4">
    <source>
        <dbReference type="Google" id="ProtNLM"/>
    </source>
</evidence>
<proteinExistence type="predicted"/>
<protein>
    <recommendedName>
        <fullName evidence="4">Phosphopantetheine adenylyltransferase</fullName>
    </recommendedName>
</protein>
<dbReference type="SUPFAM" id="SSF52374">
    <property type="entry name" value="Nucleotidylyl transferase"/>
    <property type="match status" value="1"/>
</dbReference>
<gene>
    <name evidence="2" type="ORF">PFMG_01430</name>
</gene>
<dbReference type="OrthoDB" id="330671at2759"/>
<organism evidence="2 3">
    <name type="scientific">Plasmodium falciparum IGH-CR14</name>
    <dbReference type="NCBI Taxonomy" id="580059"/>
    <lineage>
        <taxon>Eukaryota</taxon>
        <taxon>Sar</taxon>
        <taxon>Alveolata</taxon>
        <taxon>Apicomplexa</taxon>
        <taxon>Aconoidasida</taxon>
        <taxon>Haemosporida</taxon>
        <taxon>Plasmodiidae</taxon>
        <taxon>Plasmodium</taxon>
        <taxon>Plasmodium (Laverania)</taxon>
    </lineage>
</organism>